<dbReference type="Proteomes" id="UP000035009">
    <property type="component" value="Unassembled WGS sequence"/>
</dbReference>
<gene>
    <name evidence="1" type="ORF">GM1_061_00070</name>
</gene>
<evidence type="ECO:0000313" key="1">
    <source>
        <dbReference type="EMBL" id="GAC82037.1"/>
    </source>
</evidence>
<accession>M3V0M0</accession>
<comment type="caution">
    <text evidence="1">The sequence shown here is derived from an EMBL/GenBank/DDBJ whole genome shotgun (WGS) entry which is preliminary data.</text>
</comment>
<sequence>MFRADIITIAAPRAVMLCRTERWILQRIAVDKLRVAAVAGDLGISTRGNAVADNASRDASWQISSR</sequence>
<evidence type="ECO:0000313" key="2">
    <source>
        <dbReference type="Proteomes" id="UP000035009"/>
    </source>
</evidence>
<keyword evidence="2" id="KW-1185">Reference proteome</keyword>
<protein>
    <submittedName>
        <fullName evidence="1">Uncharacterized protein</fullName>
    </submittedName>
</protein>
<organism evidence="1 2">
    <name type="scientific">Gordonia malaquae NBRC 108250</name>
    <dbReference type="NCBI Taxonomy" id="1223542"/>
    <lineage>
        <taxon>Bacteria</taxon>
        <taxon>Bacillati</taxon>
        <taxon>Actinomycetota</taxon>
        <taxon>Actinomycetes</taxon>
        <taxon>Mycobacteriales</taxon>
        <taxon>Gordoniaceae</taxon>
        <taxon>Gordonia</taxon>
    </lineage>
</organism>
<name>M3V0M0_GORML</name>
<dbReference type="AlphaFoldDB" id="M3V0M0"/>
<reference evidence="1 2" key="1">
    <citation type="submission" date="2013-02" db="EMBL/GenBank/DDBJ databases">
        <title>Whole genome shotgun sequence of Gordonia malaquae NBRC 108250.</title>
        <authorList>
            <person name="Yoshida I."/>
            <person name="Hosoyama A."/>
            <person name="Tsuchikane K."/>
            <person name="Ando Y."/>
            <person name="Baba S."/>
            <person name="Ohji S."/>
            <person name="Hamada M."/>
            <person name="Tamura T."/>
            <person name="Yamazoe A."/>
            <person name="Yamazaki S."/>
            <person name="Fujita N."/>
        </authorList>
    </citation>
    <scope>NUCLEOTIDE SEQUENCE [LARGE SCALE GENOMIC DNA]</scope>
    <source>
        <strain evidence="1 2">NBRC 108250</strain>
    </source>
</reference>
<proteinExistence type="predicted"/>
<dbReference type="EMBL" id="BAOP01000061">
    <property type="protein sequence ID" value="GAC82037.1"/>
    <property type="molecule type" value="Genomic_DNA"/>
</dbReference>